<dbReference type="EMBL" id="CAJOBB010025818">
    <property type="protein sequence ID" value="CAF4411257.1"/>
    <property type="molecule type" value="Genomic_DNA"/>
</dbReference>
<sequence length="91" mass="10671">TLADETKSCFNRTTNIFNDISVLLKPILDDTERQPIFNRSMIRKIFGVLNNQYLDDEGHLKVFKAACRRGEHICTDIIVHHQNRQELLLKF</sequence>
<comment type="caution">
    <text evidence="1">The sequence shown here is derived from an EMBL/GenBank/DDBJ whole genome shotgun (WGS) entry which is preliminary data.</text>
</comment>
<dbReference type="AlphaFoldDB" id="A0A820PVT0"/>
<protein>
    <submittedName>
        <fullName evidence="1">Uncharacterized protein</fullName>
    </submittedName>
</protein>
<evidence type="ECO:0000313" key="1">
    <source>
        <dbReference type="EMBL" id="CAF4411257.1"/>
    </source>
</evidence>
<name>A0A820PVT0_9BILA</name>
<gene>
    <name evidence="1" type="ORF">KXQ929_LOCUS51605</name>
</gene>
<feature type="non-terminal residue" evidence="1">
    <location>
        <position position="1"/>
    </location>
</feature>
<proteinExistence type="predicted"/>
<evidence type="ECO:0000313" key="2">
    <source>
        <dbReference type="Proteomes" id="UP000663868"/>
    </source>
</evidence>
<accession>A0A820PVT0</accession>
<reference evidence="1" key="1">
    <citation type="submission" date="2021-02" db="EMBL/GenBank/DDBJ databases">
        <authorList>
            <person name="Nowell W R."/>
        </authorList>
    </citation>
    <scope>NUCLEOTIDE SEQUENCE</scope>
</reference>
<dbReference type="Proteomes" id="UP000663868">
    <property type="component" value="Unassembled WGS sequence"/>
</dbReference>
<organism evidence="1 2">
    <name type="scientific">Adineta steineri</name>
    <dbReference type="NCBI Taxonomy" id="433720"/>
    <lineage>
        <taxon>Eukaryota</taxon>
        <taxon>Metazoa</taxon>
        <taxon>Spiralia</taxon>
        <taxon>Gnathifera</taxon>
        <taxon>Rotifera</taxon>
        <taxon>Eurotatoria</taxon>
        <taxon>Bdelloidea</taxon>
        <taxon>Adinetida</taxon>
        <taxon>Adinetidae</taxon>
        <taxon>Adineta</taxon>
    </lineage>
</organism>